<dbReference type="EMBL" id="FNNH01000110">
    <property type="protein sequence ID" value="SDX23724.1"/>
    <property type="molecule type" value="Genomic_DNA"/>
</dbReference>
<proteinExistence type="predicted"/>
<evidence type="ECO:0000313" key="2">
    <source>
        <dbReference type="Proteomes" id="UP000183454"/>
    </source>
</evidence>
<name>A0A1H3A3E1_9PROT</name>
<accession>A0A1H3A3E1</accession>
<sequence length="51" mass="5548">MMVSDEPDNILYDRSNSNAVAVFGQAAKHSNDPSRGESDALIVVNLPIYLL</sequence>
<reference evidence="1 2" key="1">
    <citation type="submission" date="2016-10" db="EMBL/GenBank/DDBJ databases">
        <authorList>
            <person name="de Groot N.N."/>
        </authorList>
    </citation>
    <scope>NUCLEOTIDE SEQUENCE [LARGE SCALE GENOMIC DNA]</scope>
    <source>
        <strain evidence="1 2">Nm110</strain>
    </source>
</reference>
<protein>
    <submittedName>
        <fullName evidence="1">Uncharacterized protein</fullName>
    </submittedName>
</protein>
<dbReference type="RefSeq" id="WP_170829015.1">
    <property type="nucleotide sequence ID" value="NZ_FNNH01000110.1"/>
</dbReference>
<organism evidence="1 2">
    <name type="scientific">Nitrosomonas communis</name>
    <dbReference type="NCBI Taxonomy" id="44574"/>
    <lineage>
        <taxon>Bacteria</taxon>
        <taxon>Pseudomonadati</taxon>
        <taxon>Pseudomonadota</taxon>
        <taxon>Betaproteobacteria</taxon>
        <taxon>Nitrosomonadales</taxon>
        <taxon>Nitrosomonadaceae</taxon>
        <taxon>Nitrosomonas</taxon>
    </lineage>
</organism>
<gene>
    <name evidence="1" type="ORF">SAMN05421882_11101</name>
</gene>
<dbReference type="Proteomes" id="UP000183454">
    <property type="component" value="Unassembled WGS sequence"/>
</dbReference>
<evidence type="ECO:0000313" key="1">
    <source>
        <dbReference type="EMBL" id="SDX23724.1"/>
    </source>
</evidence>
<dbReference type="AlphaFoldDB" id="A0A1H3A3E1"/>